<organism evidence="3 4">
    <name type="scientific">Trichlorobacter lovleyi (strain ATCC BAA-1151 / DSM 17278 / SZ)</name>
    <name type="common">Geobacter lovleyi</name>
    <dbReference type="NCBI Taxonomy" id="398767"/>
    <lineage>
        <taxon>Bacteria</taxon>
        <taxon>Pseudomonadati</taxon>
        <taxon>Thermodesulfobacteriota</taxon>
        <taxon>Desulfuromonadia</taxon>
        <taxon>Geobacterales</taxon>
        <taxon>Geobacteraceae</taxon>
        <taxon>Trichlorobacter</taxon>
    </lineage>
</organism>
<dbReference type="OrthoDB" id="9851009at2"/>
<sequence>MELTALLKQYNLPLTGTERALVNGLKSNSSSRPDEYYEQQLKQLADAREALKRLPDKKTSDRQKKSEKIKMLKDRLKMLKQMIPFMSPSAAKSLKAELKQIAAQIASLKDDSGSGGAVFSGSSDSAAGATVASSDAAGTAAEADAAATEAGVVTEAAEASSDTEDAENTDAGEKTGEPKDTETANAANSYQEQANQSKAESAADRAEKEELEKLKQLYQAVKNMLERKLQRPDDPATQAALQIQAYHAASEIISSSAVSIKG</sequence>
<dbReference type="HOGENOM" id="CLU_1060728_0_0_7"/>
<reference evidence="3 4" key="1">
    <citation type="submission" date="2008-05" db="EMBL/GenBank/DDBJ databases">
        <title>Complete sequence of chromosome of Geobacter lovleyi SZ.</title>
        <authorList>
            <consortium name="US DOE Joint Genome Institute"/>
            <person name="Lucas S."/>
            <person name="Copeland A."/>
            <person name="Lapidus A."/>
            <person name="Glavina del Rio T."/>
            <person name="Dalin E."/>
            <person name="Tice H."/>
            <person name="Bruce D."/>
            <person name="Goodwin L."/>
            <person name="Pitluck S."/>
            <person name="Chertkov O."/>
            <person name="Meincke L."/>
            <person name="Brettin T."/>
            <person name="Detter J.C."/>
            <person name="Han C."/>
            <person name="Tapia R."/>
            <person name="Kuske C.R."/>
            <person name="Schmutz J."/>
            <person name="Larimer F."/>
            <person name="Land M."/>
            <person name="Hauser L."/>
            <person name="Kyrpides N."/>
            <person name="Mikhailova N."/>
            <person name="Sung Y."/>
            <person name="Fletcher K.E."/>
            <person name="Ritalahti K.M."/>
            <person name="Loeffler F.E."/>
            <person name="Richardson P."/>
        </authorList>
    </citation>
    <scope>NUCLEOTIDE SEQUENCE [LARGE SCALE GENOMIC DNA]</scope>
    <source>
        <strain evidence="4">ATCC BAA-1151 / DSM 17278 / SZ</strain>
    </source>
</reference>
<evidence type="ECO:0000313" key="3">
    <source>
        <dbReference type="EMBL" id="ACD93871.1"/>
    </source>
</evidence>
<accession>B3EA43</accession>
<proteinExistence type="predicted"/>
<dbReference type="Proteomes" id="UP000002420">
    <property type="component" value="Chromosome"/>
</dbReference>
<gene>
    <name evidence="3" type="ordered locus">Glov_0134</name>
</gene>
<feature type="compositionally biased region" description="Polar residues" evidence="2">
    <location>
        <begin position="183"/>
        <end position="199"/>
    </location>
</feature>
<feature type="compositionally biased region" description="Low complexity" evidence="2">
    <location>
        <begin position="147"/>
        <end position="160"/>
    </location>
</feature>
<keyword evidence="4" id="KW-1185">Reference proteome</keyword>
<dbReference type="eggNOG" id="ENOG5033536">
    <property type="taxonomic scope" value="Bacteria"/>
</dbReference>
<feature type="compositionally biased region" description="Basic and acidic residues" evidence="2">
    <location>
        <begin position="171"/>
        <end position="182"/>
    </location>
</feature>
<keyword evidence="1" id="KW-0175">Coiled coil</keyword>
<evidence type="ECO:0000313" key="4">
    <source>
        <dbReference type="Proteomes" id="UP000002420"/>
    </source>
</evidence>
<name>B3EA43_TRIL1</name>
<protein>
    <submittedName>
        <fullName evidence="3">Uncharacterized protein</fullName>
    </submittedName>
</protein>
<evidence type="ECO:0000256" key="2">
    <source>
        <dbReference type="SAM" id="MobiDB-lite"/>
    </source>
</evidence>
<dbReference type="AlphaFoldDB" id="B3EA43"/>
<dbReference type="EMBL" id="CP001089">
    <property type="protein sequence ID" value="ACD93871.1"/>
    <property type="molecule type" value="Genomic_DNA"/>
</dbReference>
<dbReference type="RefSeq" id="WP_012468230.1">
    <property type="nucleotide sequence ID" value="NC_010814.1"/>
</dbReference>
<feature type="compositionally biased region" description="Acidic residues" evidence="2">
    <location>
        <begin position="161"/>
        <end position="170"/>
    </location>
</feature>
<feature type="coiled-coil region" evidence="1">
    <location>
        <begin position="62"/>
        <end position="111"/>
    </location>
</feature>
<dbReference type="STRING" id="398767.Glov_0134"/>
<evidence type="ECO:0000256" key="1">
    <source>
        <dbReference type="SAM" id="Coils"/>
    </source>
</evidence>
<dbReference type="KEGG" id="glo:Glov_0134"/>
<feature type="region of interest" description="Disordered" evidence="2">
    <location>
        <begin position="147"/>
        <end position="208"/>
    </location>
</feature>